<dbReference type="InterPro" id="IPR011059">
    <property type="entry name" value="Metal-dep_hydrolase_composite"/>
</dbReference>
<dbReference type="EMBL" id="SPMZ01000016">
    <property type="protein sequence ID" value="NMQ18704.1"/>
    <property type="molecule type" value="Genomic_DNA"/>
</dbReference>
<name>A0ABX1TKS3_9GAMM</name>
<evidence type="ECO:0000256" key="2">
    <source>
        <dbReference type="ARBA" id="ARBA00022975"/>
    </source>
</evidence>
<dbReference type="PANTHER" id="PTHR43668:SF2">
    <property type="entry name" value="ALLANTOINASE"/>
    <property type="match status" value="1"/>
</dbReference>
<dbReference type="Pfam" id="PF07969">
    <property type="entry name" value="Amidohydro_3"/>
    <property type="match status" value="1"/>
</dbReference>
<dbReference type="SUPFAM" id="SSF51556">
    <property type="entry name" value="Metallo-dependent hydrolases"/>
    <property type="match status" value="1"/>
</dbReference>
<dbReference type="SUPFAM" id="SSF51338">
    <property type="entry name" value="Composite domain of metallo-dependent hydrolases"/>
    <property type="match status" value="1"/>
</dbReference>
<dbReference type="RefSeq" id="WP_169247965.1">
    <property type="nucleotide sequence ID" value="NZ_SPMZ01000016.1"/>
</dbReference>
<dbReference type="NCBIfam" id="NF005791">
    <property type="entry name" value="PRK07627.1"/>
    <property type="match status" value="1"/>
</dbReference>
<evidence type="ECO:0000256" key="1">
    <source>
        <dbReference type="ARBA" id="ARBA00022833"/>
    </source>
</evidence>
<dbReference type="PANTHER" id="PTHR43668">
    <property type="entry name" value="ALLANTOINASE"/>
    <property type="match status" value="1"/>
</dbReference>
<dbReference type="Pfam" id="PF12890">
    <property type="entry name" value="DHOase"/>
    <property type="match status" value="1"/>
</dbReference>
<keyword evidence="2" id="KW-0665">Pyrimidine biosynthesis</keyword>
<dbReference type="Gene3D" id="3.20.20.140">
    <property type="entry name" value="Metal-dependent hydrolases"/>
    <property type="match status" value="1"/>
</dbReference>
<keyword evidence="6" id="KW-1185">Reference proteome</keyword>
<reference evidence="5 6" key="1">
    <citation type="submission" date="2019-03" db="EMBL/GenBank/DDBJ databases">
        <title>Metabolic reconstructions from genomes of highly enriched 'Candidatus Accumulibacter' and 'Candidatus Competibacter' bioreactor populations.</title>
        <authorList>
            <person name="Annavajhala M.K."/>
            <person name="Welles L."/>
            <person name="Abbas B."/>
            <person name="Sorokin D."/>
            <person name="Park H."/>
            <person name="Van Loosdrecht M."/>
            <person name="Chandran K."/>
        </authorList>
    </citation>
    <scope>NUCLEOTIDE SEQUENCE [LARGE SCALE GENOMIC DNA]</scope>
    <source>
        <strain evidence="5 6">SBR_G</strain>
    </source>
</reference>
<dbReference type="InterPro" id="IPR050138">
    <property type="entry name" value="DHOase/Allantoinase_Hydrolase"/>
</dbReference>
<dbReference type="CDD" id="cd01317">
    <property type="entry name" value="DHOase_IIa"/>
    <property type="match status" value="1"/>
</dbReference>
<dbReference type="Gene3D" id="2.30.40.10">
    <property type="entry name" value="Urease, subunit C, domain 1"/>
    <property type="match status" value="1"/>
</dbReference>
<dbReference type="Proteomes" id="UP000760480">
    <property type="component" value="Unassembled WGS sequence"/>
</dbReference>
<keyword evidence="5" id="KW-0378">Hydrolase</keyword>
<organism evidence="5 6">
    <name type="scientific">Candidatus Competibacter phosphatis</name>
    <dbReference type="NCBI Taxonomy" id="221280"/>
    <lineage>
        <taxon>Bacteria</taxon>
        <taxon>Pseudomonadati</taxon>
        <taxon>Pseudomonadota</taxon>
        <taxon>Gammaproteobacteria</taxon>
        <taxon>Candidatus Competibacteraceae</taxon>
        <taxon>Candidatus Competibacter</taxon>
    </lineage>
</organism>
<dbReference type="EC" id="3.5.2.3" evidence="5"/>
<evidence type="ECO:0000313" key="6">
    <source>
        <dbReference type="Proteomes" id="UP000760480"/>
    </source>
</evidence>
<dbReference type="GO" id="GO:0004151">
    <property type="term" value="F:dihydroorotase activity"/>
    <property type="evidence" value="ECO:0007669"/>
    <property type="project" value="UniProtKB-EC"/>
</dbReference>
<feature type="domain" description="Dihydroorotase catalytic" evidence="4">
    <location>
        <begin position="50"/>
        <end position="235"/>
    </location>
</feature>
<sequence>MRIAIEGGRVIDPAHQTDAVTDLFIADGRIAGSGQPPAGFTPDRRIDARGQIVCPGLIDLCARPREPGQEHKATIASEARAAASGGITTLVCPPDTDPVIDEPAVVELIRRRARAAGQVRVLTLGALTHRLHGERLAEMAALKEAGCVGVGDGGRTVASSRVLRRALEYAATFDLTVFLTPLDPELGHGLAHEGQVATRFGLPGIPVAAETGVIARDLELIRDLGVRVHFGRLSSARAVELVARAQAEGLSVTADTAVHHLYLSEIDLSGFDSCCHVRPPLRGPRDLDALRAGLTKGVLGALCSDHQPHEPDAKQAPFGDTEPGISGLDTLLALSLRLARDDVLPLPTLLARLTWGPARILGLDSGHLGTGAPADLCVFDPDAEWRVEADTLLSRGHNSPFLGWELHGQVTHTLLEGQVVHAREARR</sequence>
<dbReference type="InterPro" id="IPR004722">
    <property type="entry name" value="DHOase"/>
</dbReference>
<keyword evidence="1" id="KW-0862">Zinc</keyword>
<dbReference type="NCBIfam" id="TIGR00857">
    <property type="entry name" value="pyrC_multi"/>
    <property type="match status" value="1"/>
</dbReference>
<dbReference type="InterPro" id="IPR032466">
    <property type="entry name" value="Metal_Hydrolase"/>
</dbReference>
<protein>
    <submittedName>
        <fullName evidence="5">Dihydroorotase</fullName>
        <ecNumber evidence="5">3.5.2.3</ecNumber>
    </submittedName>
</protein>
<evidence type="ECO:0000259" key="4">
    <source>
        <dbReference type="Pfam" id="PF12890"/>
    </source>
</evidence>
<proteinExistence type="predicted"/>
<dbReference type="InterPro" id="IPR024403">
    <property type="entry name" value="DHOase_cat"/>
</dbReference>
<feature type="domain" description="Amidohydrolase 3" evidence="3">
    <location>
        <begin position="337"/>
        <end position="421"/>
    </location>
</feature>
<evidence type="ECO:0000313" key="5">
    <source>
        <dbReference type="EMBL" id="NMQ18704.1"/>
    </source>
</evidence>
<evidence type="ECO:0000259" key="3">
    <source>
        <dbReference type="Pfam" id="PF07969"/>
    </source>
</evidence>
<comment type="caution">
    <text evidence="5">The sequence shown here is derived from an EMBL/GenBank/DDBJ whole genome shotgun (WGS) entry which is preliminary data.</text>
</comment>
<dbReference type="InterPro" id="IPR013108">
    <property type="entry name" value="Amidohydro_3"/>
</dbReference>
<accession>A0ABX1TKS3</accession>
<gene>
    <name evidence="5" type="ORF">E4P82_05490</name>
</gene>